<comment type="caution">
    <text evidence="3">The sequence shown here is derived from an EMBL/GenBank/DDBJ whole genome shotgun (WGS) entry which is preliminary data.</text>
</comment>
<feature type="compositionally biased region" description="Polar residues" evidence="1">
    <location>
        <begin position="368"/>
        <end position="377"/>
    </location>
</feature>
<organism evidence="3 4">
    <name type="scientific">Collybiopsis confluens</name>
    <dbReference type="NCBI Taxonomy" id="2823264"/>
    <lineage>
        <taxon>Eukaryota</taxon>
        <taxon>Fungi</taxon>
        <taxon>Dikarya</taxon>
        <taxon>Basidiomycota</taxon>
        <taxon>Agaricomycotina</taxon>
        <taxon>Agaricomycetes</taxon>
        <taxon>Agaricomycetidae</taxon>
        <taxon>Agaricales</taxon>
        <taxon>Marasmiineae</taxon>
        <taxon>Omphalotaceae</taxon>
        <taxon>Collybiopsis</taxon>
    </lineage>
</organism>
<keyword evidence="2" id="KW-0812">Transmembrane</keyword>
<feature type="compositionally biased region" description="Polar residues" evidence="1">
    <location>
        <begin position="72"/>
        <end position="83"/>
    </location>
</feature>
<reference evidence="3 4" key="1">
    <citation type="journal article" date="2020" name="ISME J.">
        <title>Uncovering the hidden diversity of litter-decomposition mechanisms in mushroom-forming fungi.</title>
        <authorList>
            <person name="Floudas D."/>
            <person name="Bentzer J."/>
            <person name="Ahren D."/>
            <person name="Johansson T."/>
            <person name="Persson P."/>
            <person name="Tunlid A."/>
        </authorList>
    </citation>
    <scope>NUCLEOTIDE SEQUENCE [LARGE SCALE GENOMIC DNA]</scope>
    <source>
        <strain evidence="3 4">CBS 406.79</strain>
    </source>
</reference>
<feature type="compositionally biased region" description="Low complexity" evidence="1">
    <location>
        <begin position="16"/>
        <end position="25"/>
    </location>
</feature>
<feature type="compositionally biased region" description="Polar residues" evidence="1">
    <location>
        <begin position="267"/>
        <end position="276"/>
    </location>
</feature>
<name>A0A8H5M0X0_9AGAR</name>
<keyword evidence="2" id="KW-1133">Transmembrane helix</keyword>
<feature type="transmembrane region" description="Helical" evidence="2">
    <location>
        <begin position="825"/>
        <end position="846"/>
    </location>
</feature>
<evidence type="ECO:0000313" key="3">
    <source>
        <dbReference type="EMBL" id="KAF5376808.1"/>
    </source>
</evidence>
<feature type="compositionally biased region" description="Polar residues" evidence="1">
    <location>
        <begin position="419"/>
        <end position="429"/>
    </location>
</feature>
<feature type="compositionally biased region" description="Polar residues" evidence="1">
    <location>
        <begin position="618"/>
        <end position="628"/>
    </location>
</feature>
<feature type="compositionally biased region" description="Basic residues" evidence="1">
    <location>
        <begin position="164"/>
        <end position="173"/>
    </location>
</feature>
<dbReference type="OrthoDB" id="3266087at2759"/>
<feature type="compositionally biased region" description="Polar residues" evidence="1">
    <location>
        <begin position="649"/>
        <end position="688"/>
    </location>
</feature>
<keyword evidence="2" id="KW-0472">Membrane</keyword>
<feature type="compositionally biased region" description="Polar residues" evidence="1">
    <location>
        <begin position="349"/>
        <end position="358"/>
    </location>
</feature>
<feature type="region of interest" description="Disordered" evidence="1">
    <location>
        <begin position="295"/>
        <end position="329"/>
    </location>
</feature>
<feature type="compositionally biased region" description="Low complexity" evidence="1">
    <location>
        <begin position="513"/>
        <end position="532"/>
    </location>
</feature>
<feature type="transmembrane region" description="Helical" evidence="2">
    <location>
        <begin position="880"/>
        <end position="900"/>
    </location>
</feature>
<feature type="compositionally biased region" description="Polar residues" evidence="1">
    <location>
        <begin position="696"/>
        <end position="713"/>
    </location>
</feature>
<feature type="compositionally biased region" description="Basic and acidic residues" evidence="1">
    <location>
        <begin position="300"/>
        <end position="310"/>
    </location>
</feature>
<protein>
    <submittedName>
        <fullName evidence="3">Uncharacterized protein</fullName>
    </submittedName>
</protein>
<feature type="compositionally biased region" description="Low complexity" evidence="1">
    <location>
        <begin position="210"/>
        <end position="239"/>
    </location>
</feature>
<dbReference type="Proteomes" id="UP000518752">
    <property type="component" value="Unassembled WGS sequence"/>
</dbReference>
<feature type="compositionally biased region" description="Polar residues" evidence="1">
    <location>
        <begin position="453"/>
        <end position="462"/>
    </location>
</feature>
<evidence type="ECO:0000313" key="4">
    <source>
        <dbReference type="Proteomes" id="UP000518752"/>
    </source>
</evidence>
<keyword evidence="4" id="KW-1185">Reference proteome</keyword>
<evidence type="ECO:0000256" key="2">
    <source>
        <dbReference type="SAM" id="Phobius"/>
    </source>
</evidence>
<feature type="compositionally biased region" description="Polar residues" evidence="1">
    <location>
        <begin position="186"/>
        <end position="209"/>
    </location>
</feature>
<feature type="region of interest" description="Disordered" evidence="1">
    <location>
        <begin position="349"/>
        <end position="400"/>
    </location>
</feature>
<feature type="region of interest" description="Disordered" evidence="1">
    <location>
        <begin position="419"/>
        <end position="714"/>
    </location>
</feature>
<proteinExistence type="predicted"/>
<feature type="compositionally biased region" description="Low complexity" evidence="1">
    <location>
        <begin position="542"/>
        <end position="555"/>
    </location>
</feature>
<accession>A0A8H5M0X0</accession>
<evidence type="ECO:0000256" key="1">
    <source>
        <dbReference type="SAM" id="MobiDB-lite"/>
    </source>
</evidence>
<dbReference type="AlphaFoldDB" id="A0A8H5M0X0"/>
<feature type="region of interest" description="Disordered" evidence="1">
    <location>
        <begin position="1"/>
        <end position="85"/>
    </location>
</feature>
<feature type="compositionally biased region" description="Polar residues" evidence="1">
    <location>
        <begin position="569"/>
        <end position="580"/>
    </location>
</feature>
<gene>
    <name evidence="3" type="ORF">D9757_008872</name>
</gene>
<feature type="region of interest" description="Disordered" evidence="1">
    <location>
        <begin position="145"/>
        <end position="276"/>
    </location>
</feature>
<dbReference type="EMBL" id="JAACJN010000087">
    <property type="protein sequence ID" value="KAF5376808.1"/>
    <property type="molecule type" value="Genomic_DNA"/>
</dbReference>
<sequence>MPSLNILARIHRKRGSSSAEGASRATPEPRPSQSLSIAHSSPFERRIHPDLNALAAELSSSDNRPENHDSRPSISDGSPNLISLTPWMRNKRNSTTSAAPTHAANIQETIFETVLEPVSADTSRVSSSIERPESRTNRILNRLTGLAARTSPSPNPPSAWSTFGRRKSRRHASIPHVADFGASPDVSLSNSQRSHASSNQMHPNTSAELSSSLSNHSFPSSSPSQSHGHSRSQSQQSHSFNTPSHSRHHPNLSPSSGFTFGSIGPTFGQSSTSPRSSYPAFRFSMFGDVEIEAANPNQHSSEDIKDRDPNFDFESLSQPRPFKSMPSLVPQDDDLIGFVRPRAQDIFPTSLSSEQLYQGSRKRRDTNRSPGSSYSIKRQTRKFAPEPTNSAVVSGESPGTRRDNIAMLETLGTPFHLQQASVHGPSTTPDPAANLLDNSNPSTDAAKDDTMLTDINASSQTPTREKSPSLGGSGDELTTSVPQSRDKGKGKGKGKGSETLASSPNALADFTAPSLPISPTSRPSRPTTPLRSAMASTSRFDPILLTIPTSPSSSSKGKRKVDEVDGTSEDATANSASSPRVFQKQHERATHRATFAAEPRTHRISTSSYSQRKRARISSGTSSATNRTVSEDGVIRVPSLTGSRHRISTAVSGHPSSRGSRTPTQSSLHRAGSTSSHQLRGNRYSVQPQRVRGPPSTRSSKRNSISATQTSIPISALVSPHAPSISIHRSTAYHMRDPRKPFPIHPTSWSLSLPSAGPEERGWFSGRWDAVAAAWDITEFRKVLFGKKKMLPEGNDLEKQGTEEDVRKLPVVDWVEGGGSPLHAWFFFLGFILFPVWWIAGIFVGIPKTRRLGGGGEKGVVLDDPQVEHDAKSWRTRCRVMAMVSILTYVPFIVLVAIFVPRP</sequence>